<dbReference type="Proteomes" id="UP000324965">
    <property type="component" value="Unassembled WGS sequence"/>
</dbReference>
<proteinExistence type="predicted"/>
<dbReference type="EMBL" id="VDFC01000046">
    <property type="protein sequence ID" value="KAA0931527.1"/>
    <property type="molecule type" value="Genomic_DNA"/>
</dbReference>
<accession>A0A5B0APB5</accession>
<dbReference type="OrthoDB" id="4338350at2"/>
<evidence type="ECO:0000313" key="2">
    <source>
        <dbReference type="EMBL" id="KAA0931527.1"/>
    </source>
</evidence>
<reference evidence="2 3" key="1">
    <citation type="submission" date="2019-05" db="EMBL/GenBank/DDBJ databases">
        <authorList>
            <person name="Hariharan J."/>
            <person name="Choudoir M.J."/>
            <person name="Diebold P."/>
            <person name="Panke-Buisse K."/>
            <person name="Buckley D.H."/>
        </authorList>
    </citation>
    <scope>NUCLEOTIDE SEQUENCE [LARGE SCALE GENOMIC DNA]</scope>
    <source>
        <strain evidence="2 3">SUN51</strain>
    </source>
</reference>
<name>A0A5B0APB5_9ACTN</name>
<comment type="caution">
    <text evidence="2">The sequence shown here is derived from an EMBL/GenBank/DDBJ whole genome shotgun (WGS) entry which is preliminary data.</text>
</comment>
<protein>
    <submittedName>
        <fullName evidence="2">Nucleopolyhedrovirus P10 family protein</fullName>
    </submittedName>
</protein>
<dbReference type="RefSeq" id="WP_149512956.1">
    <property type="nucleotide sequence ID" value="NZ_VDFC01000046.1"/>
</dbReference>
<feature type="region of interest" description="Disordered" evidence="1">
    <location>
        <begin position="129"/>
        <end position="164"/>
    </location>
</feature>
<dbReference type="AlphaFoldDB" id="A0A5B0APB5"/>
<organism evidence="2 3">
    <name type="scientific">Streptomyces apricus</name>
    <dbReference type="NCBI Taxonomy" id="1828112"/>
    <lineage>
        <taxon>Bacteria</taxon>
        <taxon>Bacillati</taxon>
        <taxon>Actinomycetota</taxon>
        <taxon>Actinomycetes</taxon>
        <taxon>Kitasatosporales</taxon>
        <taxon>Streptomycetaceae</taxon>
        <taxon>Streptomyces</taxon>
    </lineage>
</organism>
<gene>
    <name evidence="2" type="ORF">FGF04_21590</name>
</gene>
<evidence type="ECO:0000256" key="1">
    <source>
        <dbReference type="SAM" id="MobiDB-lite"/>
    </source>
</evidence>
<keyword evidence="3" id="KW-1185">Reference proteome</keyword>
<sequence length="253" mass="26183">MTADRWTQAVRQQLGLGRLLPLGGAGDGAWITEAAAVSVLRHGVRQVPYVRLGPVRLELVDPDRAAEPAVPPPPSALPPGPLRVTAGFAASPAEPLPVTASRLREAFTRTATRTLGLRVTEVDLRVTGLLEEDPGTADRDGGDGDGAGGHPHAAEPRPDGLGPADLRLDGEEARVAAAVRSVPGVTRLDAVHLTHPEGASGAPALPRRHVRVEIGATTAVRTLDLAEAVRKNVTAALPDHPSAAVLVTALTPL</sequence>
<evidence type="ECO:0000313" key="3">
    <source>
        <dbReference type="Proteomes" id="UP000324965"/>
    </source>
</evidence>